<reference evidence="2" key="1">
    <citation type="journal article" date="2011" name="Nature">
        <title>Genome sequence and analysis of the tuber crop potato.</title>
        <authorList>
            <consortium name="The Potato Genome Sequencing Consortium"/>
        </authorList>
    </citation>
    <scope>NUCLEOTIDE SEQUENCE [LARGE SCALE GENOMIC DNA]</scope>
    <source>
        <strain evidence="2">cv. DM1-3 516 R44</strain>
    </source>
</reference>
<reference evidence="1" key="2">
    <citation type="submission" date="2015-06" db="UniProtKB">
        <authorList>
            <consortium name="EnsemblPlants"/>
        </authorList>
    </citation>
    <scope>IDENTIFICATION</scope>
    <source>
        <strain evidence="1">DM1-3 516 R44</strain>
    </source>
</reference>
<keyword evidence="2" id="KW-1185">Reference proteome</keyword>
<dbReference type="OrthoDB" id="40902at2759"/>
<dbReference type="ExpressionAtlas" id="M0ZVQ6">
    <property type="expression patterns" value="baseline"/>
</dbReference>
<proteinExistence type="predicted"/>
<accession>M0ZVQ6</accession>
<dbReference type="Proteomes" id="UP000011115">
    <property type="component" value="Unassembled WGS sequence"/>
</dbReference>
<evidence type="ECO:0000313" key="2">
    <source>
        <dbReference type="Proteomes" id="UP000011115"/>
    </source>
</evidence>
<organism evidence="1 2">
    <name type="scientific">Solanum tuberosum</name>
    <name type="common">Potato</name>
    <dbReference type="NCBI Taxonomy" id="4113"/>
    <lineage>
        <taxon>Eukaryota</taxon>
        <taxon>Viridiplantae</taxon>
        <taxon>Streptophyta</taxon>
        <taxon>Embryophyta</taxon>
        <taxon>Tracheophyta</taxon>
        <taxon>Spermatophyta</taxon>
        <taxon>Magnoliopsida</taxon>
        <taxon>eudicotyledons</taxon>
        <taxon>Gunneridae</taxon>
        <taxon>Pentapetalae</taxon>
        <taxon>asterids</taxon>
        <taxon>lamiids</taxon>
        <taxon>Solanales</taxon>
        <taxon>Solanaceae</taxon>
        <taxon>Solanoideae</taxon>
        <taxon>Solaneae</taxon>
        <taxon>Solanum</taxon>
    </lineage>
</organism>
<dbReference type="HOGENOM" id="CLU_3091078_0_0_1"/>
<dbReference type="EnsemblPlants" id="PGSC0003DMT400009180">
    <property type="protein sequence ID" value="PGSC0003DMT400009180"/>
    <property type="gene ID" value="PGSC0003DMG400003564"/>
</dbReference>
<gene>
    <name evidence="1" type="primary">LOC102590362</name>
</gene>
<sequence>MNEIRDIWPCVASAPPAPAEFARKAFGMKLLSPKQPAAINVHNLVVLNVHSL</sequence>
<evidence type="ECO:0000313" key="1">
    <source>
        <dbReference type="EnsemblPlants" id="PGSC0003DMT400009180"/>
    </source>
</evidence>
<protein>
    <submittedName>
        <fullName evidence="1">Calcium-dependent protein kinase CPK4</fullName>
    </submittedName>
</protein>
<dbReference type="AlphaFoldDB" id="M0ZVQ6"/>
<name>M0ZVQ6_SOLTU</name>
<dbReference type="Gramene" id="PGSC0003DMT400009180">
    <property type="protein sequence ID" value="PGSC0003DMT400009180"/>
    <property type="gene ID" value="PGSC0003DMG400003564"/>
</dbReference>